<name>A0AAX2DJ80_9PSED</name>
<feature type="domain" description="Phage tail assembly chaperone-like" evidence="1">
    <location>
        <begin position="67"/>
        <end position="133"/>
    </location>
</feature>
<proteinExistence type="predicted"/>
<evidence type="ECO:0000313" key="2">
    <source>
        <dbReference type="EMBL" id="SDU74289.1"/>
    </source>
</evidence>
<dbReference type="Pfam" id="PF16778">
    <property type="entry name" value="Phage_tail_APC"/>
    <property type="match status" value="1"/>
</dbReference>
<reference evidence="2 3" key="1">
    <citation type="submission" date="2016-10" db="EMBL/GenBank/DDBJ databases">
        <authorList>
            <person name="Varghese N."/>
            <person name="Submissions S."/>
        </authorList>
    </citation>
    <scope>NUCLEOTIDE SEQUENCE [LARGE SCALE GENOMIC DNA]</scope>
    <source>
        <strain evidence="2 3">DSM 16733</strain>
    </source>
</reference>
<organism evidence="2 3">
    <name type="scientific">Pseudomonas mediterranea</name>
    <dbReference type="NCBI Taxonomy" id="183795"/>
    <lineage>
        <taxon>Bacteria</taxon>
        <taxon>Pseudomonadati</taxon>
        <taxon>Pseudomonadota</taxon>
        <taxon>Gammaproteobacteria</taxon>
        <taxon>Pseudomonadales</taxon>
        <taxon>Pseudomonadaceae</taxon>
        <taxon>Pseudomonas</taxon>
    </lineage>
</organism>
<accession>A0AAX2DJ80</accession>
<dbReference type="Proteomes" id="UP000183772">
    <property type="component" value="Chromosome I"/>
</dbReference>
<gene>
    <name evidence="2" type="ORF">SAMN05216476_5181</name>
</gene>
<sequence>MSKFFFCPETLGLYPGALYGNAMGKTCIELSESEYRALAGHALAVESDGWPVLASVVPLTLEQLEASERAWRDGELSRTEWLVSRHRDEVDIGLPTSLIAEQYSELLAWRQLLRDWPAAGKFPVIDYRPAKPEWIS</sequence>
<dbReference type="EMBL" id="LT629790">
    <property type="protein sequence ID" value="SDU74289.1"/>
    <property type="molecule type" value="Genomic_DNA"/>
</dbReference>
<evidence type="ECO:0000313" key="3">
    <source>
        <dbReference type="Proteomes" id="UP000183772"/>
    </source>
</evidence>
<dbReference type="InterPro" id="IPR031893">
    <property type="entry name" value="Phage_tail_APC"/>
</dbReference>
<dbReference type="RefSeq" id="WP_047701978.1">
    <property type="nucleotide sequence ID" value="NZ_CAKKMJ010000012.1"/>
</dbReference>
<keyword evidence="3" id="KW-1185">Reference proteome</keyword>
<dbReference type="GeneID" id="76215146"/>
<protein>
    <submittedName>
        <fullName evidence="2">Phage tail assembly chaperone protein</fullName>
    </submittedName>
</protein>
<dbReference type="AlphaFoldDB" id="A0AAX2DJ80"/>
<evidence type="ECO:0000259" key="1">
    <source>
        <dbReference type="Pfam" id="PF16778"/>
    </source>
</evidence>